<keyword evidence="1" id="KW-0812">Transmembrane</keyword>
<evidence type="ECO:0000313" key="3">
    <source>
        <dbReference type="EMBL" id="GGD42951.1"/>
    </source>
</evidence>
<dbReference type="RefSeq" id="WP_066766247.1">
    <property type="nucleotide sequence ID" value="NZ_BMIO01000004.1"/>
</dbReference>
<keyword evidence="2" id="KW-0732">Signal</keyword>
<gene>
    <name evidence="3" type="ORF">GCM10010989_16270</name>
</gene>
<dbReference type="Proteomes" id="UP000598997">
    <property type="component" value="Unassembled WGS sequence"/>
</dbReference>
<keyword evidence="1" id="KW-0472">Membrane</keyword>
<evidence type="ECO:0000256" key="2">
    <source>
        <dbReference type="SAM" id="SignalP"/>
    </source>
</evidence>
<comment type="caution">
    <text evidence="3">The sequence shown here is derived from an EMBL/GenBank/DDBJ whole genome shotgun (WGS) entry which is preliminary data.</text>
</comment>
<accession>A0A917DJM4</accession>
<evidence type="ECO:0000313" key="4">
    <source>
        <dbReference type="Proteomes" id="UP000598997"/>
    </source>
</evidence>
<reference evidence="3 4" key="1">
    <citation type="journal article" date="2014" name="Int. J. Syst. Evol. Microbiol.">
        <title>Complete genome sequence of Corynebacterium casei LMG S-19264T (=DSM 44701T), isolated from a smear-ripened cheese.</title>
        <authorList>
            <consortium name="US DOE Joint Genome Institute (JGI-PGF)"/>
            <person name="Walter F."/>
            <person name="Albersmeier A."/>
            <person name="Kalinowski J."/>
            <person name="Ruckert C."/>
        </authorList>
    </citation>
    <scope>NUCLEOTIDE SEQUENCE [LARGE SCALE GENOMIC DNA]</scope>
    <source>
        <strain evidence="3 4">CGMCC 1.15358</strain>
    </source>
</reference>
<protein>
    <recommendedName>
        <fullName evidence="5">Cyclic di-GMP-binding protein</fullName>
    </recommendedName>
</protein>
<name>A0A917DJM4_9SPHN</name>
<organism evidence="3 4">
    <name type="scientific">Croceicoccus pelagius</name>
    <dbReference type="NCBI Taxonomy" id="1703341"/>
    <lineage>
        <taxon>Bacteria</taxon>
        <taxon>Pseudomonadati</taxon>
        <taxon>Pseudomonadota</taxon>
        <taxon>Alphaproteobacteria</taxon>
        <taxon>Sphingomonadales</taxon>
        <taxon>Erythrobacteraceae</taxon>
        <taxon>Croceicoccus</taxon>
    </lineage>
</organism>
<keyword evidence="4" id="KW-1185">Reference proteome</keyword>
<dbReference type="EMBL" id="BMIO01000004">
    <property type="protein sequence ID" value="GGD42951.1"/>
    <property type="molecule type" value="Genomic_DNA"/>
</dbReference>
<keyword evidence="1" id="KW-1133">Transmembrane helix</keyword>
<evidence type="ECO:0008006" key="5">
    <source>
        <dbReference type="Google" id="ProtNLM"/>
    </source>
</evidence>
<feature type="chain" id="PRO_5040859103" description="Cyclic di-GMP-binding protein" evidence="2">
    <location>
        <begin position="25"/>
        <end position="616"/>
    </location>
</feature>
<proteinExistence type="predicted"/>
<feature type="signal peptide" evidence="2">
    <location>
        <begin position="1"/>
        <end position="24"/>
    </location>
</feature>
<dbReference type="AlphaFoldDB" id="A0A917DJM4"/>
<sequence>MSAQRSLAIVIAALALPCSTPALGQSVTRAISLEEIGLRNGVEFSGMDGSRTLHFPIGDPSDVQSAALTLPFETQTAFPANRQVTLRVGGRALATRRFADSESGVWRVPVPASLMQGRYLAATLEYSGSRIGAQCVDTRIGGDWIRFGSAAEAKIVYARSAMKGAARALGHAPGSLVIELPALPSEAQVAGALLLSATRPSRFGPSDDTGDWRETRVVFANRSNSALSVINGPRPAFAIGDPLAAPRLFARTTDYRGGAMPTATAALGETSTDDRAAISLGTLDADLAPRLISDRGGLTVPLPATRVPSGRALSGLVADLVLADDGEDAPAIVTIALNGLLLASRPAMPGERSHLSVSIPEGLATTDNRIDVSVLRQERGSDCNTLPIRQEARLLGSSHAVLAKADAVADFHDLPATFAGGVTLVLPAQPDSEKVAAIAGLLGGMLSATTPLSVQFGGAMPEGSVIWLSDSPPPGTRAPLDPSSRTRITAVDGTPMVDAATLADASVVQLLAQGGRPVLWIRPGREFTKLAGMSSAARLGYGDIALYDGSGRLFAMHSEREKLVDIQTEGDVDLADWMRENRIWLVLGAWLLVSALFAWLLRQTYLSRDRGDDGDG</sequence>
<evidence type="ECO:0000256" key="1">
    <source>
        <dbReference type="SAM" id="Phobius"/>
    </source>
</evidence>
<dbReference type="OrthoDB" id="7315676at2"/>
<feature type="transmembrane region" description="Helical" evidence="1">
    <location>
        <begin position="583"/>
        <end position="601"/>
    </location>
</feature>